<dbReference type="PROSITE" id="PS51257">
    <property type="entry name" value="PROKAR_LIPOPROTEIN"/>
    <property type="match status" value="1"/>
</dbReference>
<dbReference type="Proteomes" id="UP000277671">
    <property type="component" value="Unassembled WGS sequence"/>
</dbReference>
<reference evidence="1 2" key="1">
    <citation type="submission" date="2018-10" db="EMBL/GenBank/DDBJ databases">
        <title>Sequencing the genomes of 1000 actinobacteria strains.</title>
        <authorList>
            <person name="Klenk H.-P."/>
        </authorList>
    </citation>
    <scope>NUCLEOTIDE SEQUENCE [LARGE SCALE GENOMIC DNA]</scope>
    <source>
        <strain evidence="1 2">DSM 45175</strain>
    </source>
</reference>
<sequence>MQRARRLAPIAVVVAVGIIALTGCRAQPDVAAYLGDRQITEDRITGIIDEVKKNPAQQSGQAPAEGGAARVPTRGEVVSLLVFNDACERFTTDKALKPQRPVTAEEVGQGLGFAPNTEYARELADSYTCRSALPAGEPVKPTEEQLVKLIADARAAGLGENGETDVQLRQALDGEQFQGALGQRKLLEDEFARFDITVNPRYRPLEFPILAFPNEDQAVGVTLGEPGTGAVTNRS</sequence>
<dbReference type="RefSeq" id="WP_121158532.1">
    <property type="nucleotide sequence ID" value="NZ_RBKT01000001.1"/>
</dbReference>
<name>A0A495JPB4_9ACTN</name>
<gene>
    <name evidence="1" type="ORF">BDK92_4592</name>
</gene>
<dbReference type="AlphaFoldDB" id="A0A495JPB4"/>
<dbReference type="OrthoDB" id="3373416at2"/>
<keyword evidence="2" id="KW-1185">Reference proteome</keyword>
<proteinExistence type="predicted"/>
<evidence type="ECO:0000313" key="1">
    <source>
        <dbReference type="EMBL" id="RKR90224.1"/>
    </source>
</evidence>
<evidence type="ECO:0008006" key="3">
    <source>
        <dbReference type="Google" id="ProtNLM"/>
    </source>
</evidence>
<comment type="caution">
    <text evidence="1">The sequence shown here is derived from an EMBL/GenBank/DDBJ whole genome shotgun (WGS) entry which is preliminary data.</text>
</comment>
<evidence type="ECO:0000313" key="2">
    <source>
        <dbReference type="Proteomes" id="UP000277671"/>
    </source>
</evidence>
<dbReference type="EMBL" id="RBKT01000001">
    <property type="protein sequence ID" value="RKR90224.1"/>
    <property type="molecule type" value="Genomic_DNA"/>
</dbReference>
<protein>
    <recommendedName>
        <fullName evidence="3">Peptidyl-prolyl cis-trans isomerase SurA</fullName>
    </recommendedName>
</protein>
<organism evidence="1 2">
    <name type="scientific">Micromonospora pisi</name>
    <dbReference type="NCBI Taxonomy" id="589240"/>
    <lineage>
        <taxon>Bacteria</taxon>
        <taxon>Bacillati</taxon>
        <taxon>Actinomycetota</taxon>
        <taxon>Actinomycetes</taxon>
        <taxon>Micromonosporales</taxon>
        <taxon>Micromonosporaceae</taxon>
        <taxon>Micromonospora</taxon>
    </lineage>
</organism>
<accession>A0A495JPB4</accession>